<feature type="transmembrane region" description="Helical" evidence="8">
    <location>
        <begin position="444"/>
        <end position="465"/>
    </location>
</feature>
<dbReference type="GO" id="GO:0005789">
    <property type="term" value="C:endoplasmic reticulum membrane"/>
    <property type="evidence" value="ECO:0007669"/>
    <property type="project" value="UniProtKB-SubCell"/>
</dbReference>
<comment type="subcellular location">
    <subcellularLocation>
        <location evidence="1 8">Endoplasmic reticulum membrane</location>
        <topology evidence="1 8">Multi-pass membrane protein</topology>
    </subcellularLocation>
</comment>
<name>A0A1E4RSG5_9ASCO</name>
<dbReference type="AlphaFoldDB" id="A0A1E4RSG5"/>
<keyword evidence="8" id="KW-0808">Transferase</keyword>
<dbReference type="RefSeq" id="XP_020079233.1">
    <property type="nucleotide sequence ID" value="XM_020218251.1"/>
</dbReference>
<feature type="transmembrane region" description="Helical" evidence="8">
    <location>
        <begin position="97"/>
        <end position="115"/>
    </location>
</feature>
<feature type="transmembrane region" description="Helical" evidence="8">
    <location>
        <begin position="136"/>
        <end position="157"/>
    </location>
</feature>
<evidence type="ECO:0000313" key="10">
    <source>
        <dbReference type="Proteomes" id="UP000095085"/>
    </source>
</evidence>
<dbReference type="GO" id="GO:0006506">
    <property type="term" value="P:GPI anchor biosynthetic process"/>
    <property type="evidence" value="ECO:0007669"/>
    <property type="project" value="UniProtKB-UniPathway"/>
</dbReference>
<feature type="transmembrane region" description="Helical" evidence="8">
    <location>
        <begin position="412"/>
        <end position="432"/>
    </location>
</feature>
<feature type="transmembrane region" description="Helical" evidence="8">
    <location>
        <begin position="177"/>
        <end position="195"/>
    </location>
</feature>
<feature type="transmembrane region" description="Helical" evidence="8">
    <location>
        <begin position="257"/>
        <end position="275"/>
    </location>
</feature>
<dbReference type="Pfam" id="PF06423">
    <property type="entry name" value="GWT1"/>
    <property type="match status" value="1"/>
</dbReference>
<keyword evidence="8" id="KW-0012">Acyltransferase</keyword>
<dbReference type="Proteomes" id="UP000095085">
    <property type="component" value="Unassembled WGS sequence"/>
</dbReference>
<reference evidence="10" key="1">
    <citation type="submission" date="2016-05" db="EMBL/GenBank/DDBJ databases">
        <title>Comparative genomics of biotechnologically important yeasts.</title>
        <authorList>
            <consortium name="DOE Joint Genome Institute"/>
            <person name="Riley R."/>
            <person name="Haridas S."/>
            <person name="Wolfe K.H."/>
            <person name="Lopes M.R."/>
            <person name="Hittinger C.T."/>
            <person name="Goker M."/>
            <person name="Salamov A."/>
            <person name="Wisecaver J."/>
            <person name="Long T.M."/>
            <person name="Aerts A.L."/>
            <person name="Barry K."/>
            <person name="Choi C."/>
            <person name="Clum A."/>
            <person name="Coughlan A.Y."/>
            <person name="Deshpande S."/>
            <person name="Douglass A.P."/>
            <person name="Hanson S.J."/>
            <person name="Klenk H.-P."/>
            <person name="Labutti K."/>
            <person name="Lapidus A."/>
            <person name="Lindquist E."/>
            <person name="Lipzen A."/>
            <person name="Meier-Kolthoff J.P."/>
            <person name="Ohm R.A."/>
            <person name="Otillar R.P."/>
            <person name="Pangilinan J."/>
            <person name="Peng Y."/>
            <person name="Rokas A."/>
            <person name="Rosa C.A."/>
            <person name="Scheuner C."/>
            <person name="Sibirny A.A."/>
            <person name="Slot J.C."/>
            <person name="Stielow J.B."/>
            <person name="Sun H."/>
            <person name="Kurtzman C.P."/>
            <person name="Blackwell M."/>
            <person name="Grigoriev I.V."/>
            <person name="Jeffries T.W."/>
        </authorList>
    </citation>
    <scope>NUCLEOTIDE SEQUENCE [LARGE SCALE GENOMIC DNA]</scope>
    <source>
        <strain evidence="10">NRRL Y-1933</strain>
    </source>
</reference>
<organism evidence="9 10">
    <name type="scientific">Hyphopichia burtonii NRRL Y-1933</name>
    <dbReference type="NCBI Taxonomy" id="984485"/>
    <lineage>
        <taxon>Eukaryota</taxon>
        <taxon>Fungi</taxon>
        <taxon>Dikarya</taxon>
        <taxon>Ascomycota</taxon>
        <taxon>Saccharomycotina</taxon>
        <taxon>Pichiomycetes</taxon>
        <taxon>Debaryomycetaceae</taxon>
        <taxon>Hyphopichia</taxon>
    </lineage>
</organism>
<feature type="transmembrane region" description="Helical" evidence="8">
    <location>
        <begin position="216"/>
        <end position="237"/>
    </location>
</feature>
<evidence type="ECO:0000256" key="2">
    <source>
        <dbReference type="ARBA" id="ARBA00004687"/>
    </source>
</evidence>
<dbReference type="EMBL" id="KV454538">
    <property type="protein sequence ID" value="ODV70166.1"/>
    <property type="molecule type" value="Genomic_DNA"/>
</dbReference>
<keyword evidence="6 8" id="KW-1133">Transmembrane helix</keyword>
<evidence type="ECO:0000313" key="9">
    <source>
        <dbReference type="EMBL" id="ODV70166.1"/>
    </source>
</evidence>
<keyword evidence="10" id="KW-1185">Reference proteome</keyword>
<evidence type="ECO:0000256" key="8">
    <source>
        <dbReference type="RuleBase" id="RU280819"/>
    </source>
</evidence>
<feature type="transmembrane region" description="Helical" evidence="8">
    <location>
        <begin position="376"/>
        <end position="400"/>
    </location>
</feature>
<protein>
    <recommendedName>
        <fullName evidence="8">GPI-anchored wall transfer protein</fullName>
        <ecNumber evidence="8">2.3.-.-</ecNumber>
    </recommendedName>
</protein>
<evidence type="ECO:0000256" key="5">
    <source>
        <dbReference type="ARBA" id="ARBA00022692"/>
    </source>
</evidence>
<evidence type="ECO:0000256" key="6">
    <source>
        <dbReference type="ARBA" id="ARBA00022989"/>
    </source>
</evidence>
<dbReference type="GO" id="GO:0032216">
    <property type="term" value="F:glucosaminyl-phosphatidylinositol O-acyltransferase activity"/>
    <property type="evidence" value="ECO:0007669"/>
    <property type="project" value="EnsemblFungi"/>
</dbReference>
<dbReference type="PANTHER" id="PTHR20661:SF0">
    <property type="entry name" value="PHOSPHATIDYLINOSITOL-GLYCAN BIOSYNTHESIS CLASS W PROTEIN"/>
    <property type="match status" value="1"/>
</dbReference>
<dbReference type="PANTHER" id="PTHR20661">
    <property type="entry name" value="PHOSPHATIDYLINOSITOL-GLYCAN BIOSYNTHESIS CLASS W PROTEIN"/>
    <property type="match status" value="1"/>
</dbReference>
<dbReference type="InterPro" id="IPR009447">
    <property type="entry name" value="PIGW/GWT1"/>
</dbReference>
<feature type="transmembrane region" description="Helical" evidence="8">
    <location>
        <begin position="325"/>
        <end position="346"/>
    </location>
</feature>
<gene>
    <name evidence="9" type="ORF">HYPBUDRAFT_103318</name>
</gene>
<keyword evidence="7 8" id="KW-0472">Membrane</keyword>
<dbReference type="GO" id="GO:0072659">
    <property type="term" value="P:protein localization to plasma membrane"/>
    <property type="evidence" value="ECO:0007669"/>
    <property type="project" value="TreeGrafter"/>
</dbReference>
<dbReference type="OrthoDB" id="15270at2759"/>
<keyword evidence="4 8" id="KW-0337">GPI-anchor biosynthesis</keyword>
<comment type="function">
    <text evidence="8">A acetyltransferase, which acetylates the inositol ring of phosphatidylinositol during biosynthesis of GPI-anchor.</text>
</comment>
<feature type="transmembrane region" description="Helical" evidence="8">
    <location>
        <begin position="477"/>
        <end position="497"/>
    </location>
</feature>
<keyword evidence="8" id="KW-0256">Endoplasmic reticulum</keyword>
<evidence type="ECO:0000256" key="3">
    <source>
        <dbReference type="ARBA" id="ARBA00007559"/>
    </source>
</evidence>
<feature type="transmembrane region" description="Helical" evidence="8">
    <location>
        <begin position="74"/>
        <end position="91"/>
    </location>
</feature>
<dbReference type="EC" id="2.3.-.-" evidence="8"/>
<comment type="pathway">
    <text evidence="2 8">Glycolipid biosynthesis; glycosylphosphatidylinositol-anchor biosynthesis.</text>
</comment>
<dbReference type="GeneID" id="30992801"/>
<dbReference type="UniPathway" id="UPA00196"/>
<keyword evidence="5 8" id="KW-0812">Transmembrane</keyword>
<comment type="similarity">
    <text evidence="3 8">Belongs to the PIGW family.</text>
</comment>
<accession>A0A1E4RSG5</accession>
<dbReference type="STRING" id="984485.A0A1E4RSG5"/>
<evidence type="ECO:0000256" key="4">
    <source>
        <dbReference type="ARBA" id="ARBA00022502"/>
    </source>
</evidence>
<evidence type="ECO:0000256" key="7">
    <source>
        <dbReference type="ARBA" id="ARBA00023136"/>
    </source>
</evidence>
<proteinExistence type="inferred from homology"/>
<dbReference type="PIRSF" id="PIRSF017321">
    <property type="entry name" value="GWT1"/>
    <property type="match status" value="1"/>
</dbReference>
<feature type="transmembrane region" description="Helical" evidence="8">
    <location>
        <begin position="282"/>
        <end position="305"/>
    </location>
</feature>
<sequence length="506" mass="56900">MFGFGRKQEQQQDPVVAAAANLAASLKQQKEQFVSDLTGGPIDEIYYITTVSLTAYFTYSLMYKYYRQSTAIPIDFSLQVVGLLLSISLYAENVTSLHFLVGIPGIIIYLLARLLNQHKSSKKKNANVDLLPKKSFITAYRSHMIIITNIAILAVDYKIFPRRFAKVETWGTSLMDMGVGSFVFSMGLANSRSVIKQRFKSSDKSSYKFKVSQHLKLIYHNTVKALPVLGLGLIRLVSVKTLEYQEHATEYGIHWNFFITLGLLPIFLGILDPLLNLLPRFLIAAIIGVAYEALLNYGGLVQYILKSNNRFDNIISMNKEGICSFAGYLSIFIFGQSFGSFVLTGYKTPFNLIKMTLVKQTNQSKANKKRTTLEKWFSVSTTQGLAIMTCSSHLIFWFILQNSSVSRRLANLPYIFWVISYNSTLLLGYNLIEKYIGESESRVLNAINNNGLAIFLLGNLGTGLINLTTNTLEANEITAFLVLLIYAATFTTIALVLDHYKIYIKL</sequence>
<evidence type="ECO:0000256" key="1">
    <source>
        <dbReference type="ARBA" id="ARBA00004477"/>
    </source>
</evidence>